<gene>
    <name evidence="1" type="ORF">Q8A70_06785</name>
</gene>
<organism evidence="1 2">
    <name type="scientific">Dongia sedimenti</name>
    <dbReference type="NCBI Taxonomy" id="3064282"/>
    <lineage>
        <taxon>Bacteria</taxon>
        <taxon>Pseudomonadati</taxon>
        <taxon>Pseudomonadota</taxon>
        <taxon>Alphaproteobacteria</taxon>
        <taxon>Rhodospirillales</taxon>
        <taxon>Dongiaceae</taxon>
        <taxon>Dongia</taxon>
    </lineage>
</organism>
<name>A0ABU0YI20_9PROT</name>
<protein>
    <submittedName>
        <fullName evidence="1">PAS domain-containing protein</fullName>
    </submittedName>
</protein>
<accession>A0ABU0YI20</accession>
<sequence length="156" mass="18660">MAYPVVEYPELLSPILREGYGYWRGKRGDRLFPARADFDPLLEIPKLVRNMMLLDVLHEPLDFRYRLIGDKLRHHMAENWVGRRWSEIEQQRAPNPIWLHHQWVVENREPRFIRPNYVGPHKQFLFIESAVLPLGSDPERVDMLMLFVDFLSKVGR</sequence>
<dbReference type="Pfam" id="PF07310">
    <property type="entry name" value="PAS_5"/>
    <property type="match status" value="1"/>
</dbReference>
<evidence type="ECO:0000313" key="2">
    <source>
        <dbReference type="Proteomes" id="UP001230156"/>
    </source>
</evidence>
<proteinExistence type="predicted"/>
<dbReference type="InterPro" id="IPR009922">
    <property type="entry name" value="DUF1457"/>
</dbReference>
<dbReference type="RefSeq" id="WP_379954765.1">
    <property type="nucleotide sequence ID" value="NZ_JAUYVI010000002.1"/>
</dbReference>
<comment type="caution">
    <text evidence="1">The sequence shown here is derived from an EMBL/GenBank/DDBJ whole genome shotgun (WGS) entry which is preliminary data.</text>
</comment>
<dbReference type="Proteomes" id="UP001230156">
    <property type="component" value="Unassembled WGS sequence"/>
</dbReference>
<evidence type="ECO:0000313" key="1">
    <source>
        <dbReference type="EMBL" id="MDQ7247364.1"/>
    </source>
</evidence>
<reference evidence="2" key="1">
    <citation type="submission" date="2023-08" db="EMBL/GenBank/DDBJ databases">
        <title>Rhodospirillaceae gen. nov., a novel taxon isolated from the Yangtze River Yuezi River estuary sludge.</title>
        <authorList>
            <person name="Ruan L."/>
        </authorList>
    </citation>
    <scope>NUCLEOTIDE SEQUENCE [LARGE SCALE GENOMIC DNA]</scope>
    <source>
        <strain evidence="2">R-7</strain>
    </source>
</reference>
<keyword evidence="2" id="KW-1185">Reference proteome</keyword>
<dbReference type="EMBL" id="JAUYVI010000002">
    <property type="protein sequence ID" value="MDQ7247364.1"/>
    <property type="molecule type" value="Genomic_DNA"/>
</dbReference>